<protein>
    <submittedName>
        <fullName evidence="1">Uncharacterized protein</fullName>
    </submittedName>
</protein>
<accession>A0ABQ7DK53</accession>
<name>A0ABQ7DK53_BRACR</name>
<dbReference type="EMBL" id="QGKV02000649">
    <property type="protein sequence ID" value="KAF3577424.1"/>
    <property type="molecule type" value="Genomic_DNA"/>
</dbReference>
<keyword evidence="2" id="KW-1185">Reference proteome</keyword>
<organism evidence="1 2">
    <name type="scientific">Brassica cretica</name>
    <name type="common">Mustard</name>
    <dbReference type="NCBI Taxonomy" id="69181"/>
    <lineage>
        <taxon>Eukaryota</taxon>
        <taxon>Viridiplantae</taxon>
        <taxon>Streptophyta</taxon>
        <taxon>Embryophyta</taxon>
        <taxon>Tracheophyta</taxon>
        <taxon>Spermatophyta</taxon>
        <taxon>Magnoliopsida</taxon>
        <taxon>eudicotyledons</taxon>
        <taxon>Gunneridae</taxon>
        <taxon>Pentapetalae</taxon>
        <taxon>rosids</taxon>
        <taxon>malvids</taxon>
        <taxon>Brassicales</taxon>
        <taxon>Brassicaceae</taxon>
        <taxon>Brassiceae</taxon>
        <taxon>Brassica</taxon>
    </lineage>
</organism>
<gene>
    <name evidence="1" type="ORF">DY000_02031484</name>
</gene>
<evidence type="ECO:0000313" key="1">
    <source>
        <dbReference type="EMBL" id="KAF3577424.1"/>
    </source>
</evidence>
<reference evidence="1 2" key="1">
    <citation type="journal article" date="2020" name="BMC Genomics">
        <title>Intraspecific diversification of the crop wild relative Brassica cretica Lam. using demographic model selection.</title>
        <authorList>
            <person name="Kioukis A."/>
            <person name="Michalopoulou V.A."/>
            <person name="Briers L."/>
            <person name="Pirintsos S."/>
            <person name="Studholme D.J."/>
            <person name="Pavlidis P."/>
            <person name="Sarris P.F."/>
        </authorList>
    </citation>
    <scope>NUCLEOTIDE SEQUENCE [LARGE SCALE GENOMIC DNA]</scope>
    <source>
        <strain evidence="2">cv. PFS-1207/04</strain>
    </source>
</reference>
<proteinExistence type="predicted"/>
<sequence length="57" mass="5902">MKDVLAAVQMMGTQVLALTRAFTPLVNSSVGKVTPAQTTAQETQTVAQTARVAAQVA</sequence>
<dbReference type="Proteomes" id="UP000266723">
    <property type="component" value="Unassembled WGS sequence"/>
</dbReference>
<comment type="caution">
    <text evidence="1">The sequence shown here is derived from an EMBL/GenBank/DDBJ whole genome shotgun (WGS) entry which is preliminary data.</text>
</comment>
<evidence type="ECO:0000313" key="2">
    <source>
        <dbReference type="Proteomes" id="UP000266723"/>
    </source>
</evidence>